<reference evidence="2" key="1">
    <citation type="journal article" date="2013" name="Environ. Microbiol.">
        <title>Microbiota from the distal guts of lean and obese adolescents exhibit partial functional redundancy besides clear differences in community structure.</title>
        <authorList>
            <person name="Ferrer M."/>
            <person name="Ruiz A."/>
            <person name="Lanza F."/>
            <person name="Haange S.B."/>
            <person name="Oberbach A."/>
            <person name="Till H."/>
            <person name="Bargiela R."/>
            <person name="Campoy C."/>
            <person name="Segura M.T."/>
            <person name="Richter M."/>
            <person name="von Bergen M."/>
            <person name="Seifert J."/>
            <person name="Suarez A."/>
        </authorList>
    </citation>
    <scope>NUCLEOTIDE SEQUENCE</scope>
</reference>
<dbReference type="GO" id="GO:0003677">
    <property type="term" value="F:DNA binding"/>
    <property type="evidence" value="ECO:0007669"/>
    <property type="project" value="InterPro"/>
</dbReference>
<gene>
    <name evidence="2" type="ORF">LEA_10838</name>
</gene>
<dbReference type="AlphaFoldDB" id="K1SUX0"/>
<evidence type="ECO:0000313" key="2">
    <source>
        <dbReference type="EMBL" id="EKC64412.1"/>
    </source>
</evidence>
<dbReference type="InterPro" id="IPR002525">
    <property type="entry name" value="Transp_IS110-like_N"/>
</dbReference>
<feature type="domain" description="Transposase IS110-like N-terminal" evidence="1">
    <location>
        <begin position="7"/>
        <end position="71"/>
    </location>
</feature>
<dbReference type="Pfam" id="PF01548">
    <property type="entry name" value="DEDD_Tnp_IS110"/>
    <property type="match status" value="1"/>
</dbReference>
<accession>K1SUX0</accession>
<protein>
    <submittedName>
        <fullName evidence="2">IS116 family transposase</fullName>
    </submittedName>
</protein>
<dbReference type="GO" id="GO:0004803">
    <property type="term" value="F:transposase activity"/>
    <property type="evidence" value="ECO:0007669"/>
    <property type="project" value="InterPro"/>
</dbReference>
<dbReference type="GO" id="GO:0006313">
    <property type="term" value="P:DNA transposition"/>
    <property type="evidence" value="ECO:0007669"/>
    <property type="project" value="InterPro"/>
</dbReference>
<proteinExistence type="predicted"/>
<sequence>MDNFYFIGVDVSKKKLDFCVLFEGKVLREEQVSNHQQAVARLIGELKNDLEMDNEQFLICAEHTGQYTFPLV</sequence>
<organism evidence="2">
    <name type="scientific">human gut metagenome</name>
    <dbReference type="NCBI Taxonomy" id="408170"/>
    <lineage>
        <taxon>unclassified sequences</taxon>
        <taxon>metagenomes</taxon>
        <taxon>organismal metagenomes</taxon>
    </lineage>
</organism>
<evidence type="ECO:0000259" key="1">
    <source>
        <dbReference type="Pfam" id="PF01548"/>
    </source>
</evidence>
<comment type="caution">
    <text evidence="2">The sequence shown here is derived from an EMBL/GenBank/DDBJ whole genome shotgun (WGS) entry which is preliminary data.</text>
</comment>
<feature type="non-terminal residue" evidence="2">
    <location>
        <position position="72"/>
    </location>
</feature>
<name>K1SUX0_9ZZZZ</name>
<dbReference type="EMBL" id="AJWY01007296">
    <property type="protein sequence ID" value="EKC64412.1"/>
    <property type="molecule type" value="Genomic_DNA"/>
</dbReference>